<comment type="function">
    <text evidence="5">An accessory protein needed during the final step in the assembly of 30S ribosomal subunit, possibly for assembly of the head region. Essential for efficient processing of 16S rRNA. May be needed both before and after RbfA during the maturation of 16S rRNA. It has affinity for free ribosomal 30S subunits but not for 70S ribosomes.</text>
</comment>
<evidence type="ECO:0000256" key="3">
    <source>
        <dbReference type="ARBA" id="ARBA00022552"/>
    </source>
</evidence>
<comment type="caution">
    <text evidence="8">The sequence shown here is derived from an EMBL/GenBank/DDBJ whole genome shotgun (WGS) entry which is preliminary data.</text>
</comment>
<dbReference type="Gene3D" id="2.30.30.240">
    <property type="entry name" value="PRC-barrel domain"/>
    <property type="match status" value="1"/>
</dbReference>
<organism evidence="8 9">
    <name type="scientific">Tenggerimyces flavus</name>
    <dbReference type="NCBI Taxonomy" id="1708749"/>
    <lineage>
        <taxon>Bacteria</taxon>
        <taxon>Bacillati</taxon>
        <taxon>Actinomycetota</taxon>
        <taxon>Actinomycetes</taxon>
        <taxon>Propionibacteriales</taxon>
        <taxon>Nocardioidaceae</taxon>
        <taxon>Tenggerimyces</taxon>
    </lineage>
</organism>
<keyword evidence="1 5" id="KW-0963">Cytoplasm</keyword>
<evidence type="ECO:0000259" key="7">
    <source>
        <dbReference type="Pfam" id="PF24986"/>
    </source>
</evidence>
<dbReference type="InterPro" id="IPR009000">
    <property type="entry name" value="Transl_B-barrel_sf"/>
</dbReference>
<comment type="similarity">
    <text evidence="5">Belongs to the RimM family.</text>
</comment>
<comment type="subcellular location">
    <subcellularLocation>
        <location evidence="5">Cytoplasm</location>
    </subcellularLocation>
</comment>
<dbReference type="PANTHER" id="PTHR33692:SF1">
    <property type="entry name" value="RIBOSOME MATURATION FACTOR RIMM"/>
    <property type="match status" value="1"/>
</dbReference>
<dbReference type="NCBIfam" id="TIGR02273">
    <property type="entry name" value="16S_RimM"/>
    <property type="match status" value="1"/>
</dbReference>
<dbReference type="InterPro" id="IPR036976">
    <property type="entry name" value="RimM_N_sf"/>
</dbReference>
<dbReference type="InterPro" id="IPR056792">
    <property type="entry name" value="PRC_RimM"/>
</dbReference>
<keyword evidence="2 5" id="KW-0690">Ribosome biogenesis</keyword>
<gene>
    <name evidence="5 8" type="primary">rimM</name>
    <name evidence="8" type="ORF">ACFOUW_22880</name>
</gene>
<proteinExistence type="inferred from homology"/>
<dbReference type="RefSeq" id="WP_205118576.1">
    <property type="nucleotide sequence ID" value="NZ_JAFBCM010000001.1"/>
</dbReference>
<evidence type="ECO:0000259" key="6">
    <source>
        <dbReference type="Pfam" id="PF01782"/>
    </source>
</evidence>
<evidence type="ECO:0000256" key="2">
    <source>
        <dbReference type="ARBA" id="ARBA00022517"/>
    </source>
</evidence>
<dbReference type="InterPro" id="IPR002676">
    <property type="entry name" value="RimM_N"/>
</dbReference>
<evidence type="ECO:0000313" key="9">
    <source>
        <dbReference type="Proteomes" id="UP001595699"/>
    </source>
</evidence>
<dbReference type="Pfam" id="PF24986">
    <property type="entry name" value="PRC_RimM"/>
    <property type="match status" value="1"/>
</dbReference>
<keyword evidence="3 5" id="KW-0698">rRNA processing</keyword>
<dbReference type="HAMAP" id="MF_00014">
    <property type="entry name" value="Ribosome_mat_RimM"/>
    <property type="match status" value="1"/>
</dbReference>
<keyword evidence="9" id="KW-1185">Reference proteome</keyword>
<keyword evidence="4 5" id="KW-0143">Chaperone</keyword>
<reference evidence="9" key="1">
    <citation type="journal article" date="2019" name="Int. J. Syst. Evol. Microbiol.">
        <title>The Global Catalogue of Microorganisms (GCM) 10K type strain sequencing project: providing services to taxonomists for standard genome sequencing and annotation.</title>
        <authorList>
            <consortium name="The Broad Institute Genomics Platform"/>
            <consortium name="The Broad Institute Genome Sequencing Center for Infectious Disease"/>
            <person name="Wu L."/>
            <person name="Ma J."/>
        </authorList>
    </citation>
    <scope>NUCLEOTIDE SEQUENCE [LARGE SCALE GENOMIC DNA]</scope>
    <source>
        <strain evidence="9">CGMCC 4.7241</strain>
    </source>
</reference>
<feature type="domain" description="RimM N-terminal" evidence="6">
    <location>
        <begin position="4"/>
        <end position="80"/>
    </location>
</feature>
<dbReference type="Gene3D" id="2.40.30.60">
    <property type="entry name" value="RimM"/>
    <property type="match status" value="1"/>
</dbReference>
<dbReference type="Pfam" id="PF01782">
    <property type="entry name" value="RimM"/>
    <property type="match status" value="1"/>
</dbReference>
<dbReference type="Proteomes" id="UP001595699">
    <property type="component" value="Unassembled WGS sequence"/>
</dbReference>
<dbReference type="SUPFAM" id="SSF50447">
    <property type="entry name" value="Translation proteins"/>
    <property type="match status" value="1"/>
</dbReference>
<protein>
    <recommendedName>
        <fullName evidence="5">Ribosome maturation factor RimM</fullName>
    </recommendedName>
</protein>
<comment type="domain">
    <text evidence="5">The PRC barrel domain binds ribosomal protein uS19.</text>
</comment>
<dbReference type="PANTHER" id="PTHR33692">
    <property type="entry name" value="RIBOSOME MATURATION FACTOR RIMM"/>
    <property type="match status" value="1"/>
</dbReference>
<sequence length="169" mass="18255">MDLVVGRIVRAHGIRGEVTVNILSDQPELRFVPGAKLGAGARSLVIKNLRWHGPRLLVTFEGVADRTAAEALRGTSLVADIPDDEELDDPDEFFDHQLAGLRAELADGELIGEVTEVLHLPMQDVLAVRMPTGREVLVPFVASIVPVVDVAAGRLVVEPPEGLFDEANQ</sequence>
<accession>A0ABV7YGE9</accession>
<evidence type="ECO:0000256" key="1">
    <source>
        <dbReference type="ARBA" id="ARBA00022490"/>
    </source>
</evidence>
<dbReference type="SUPFAM" id="SSF50346">
    <property type="entry name" value="PRC-barrel domain"/>
    <property type="match status" value="1"/>
</dbReference>
<comment type="subunit">
    <text evidence="5">Binds ribosomal protein uS19.</text>
</comment>
<evidence type="ECO:0000256" key="4">
    <source>
        <dbReference type="ARBA" id="ARBA00023186"/>
    </source>
</evidence>
<dbReference type="InterPro" id="IPR011033">
    <property type="entry name" value="PRC_barrel-like_sf"/>
</dbReference>
<evidence type="ECO:0000313" key="8">
    <source>
        <dbReference type="EMBL" id="MFC3763701.1"/>
    </source>
</evidence>
<dbReference type="EMBL" id="JBHRZH010000020">
    <property type="protein sequence ID" value="MFC3763701.1"/>
    <property type="molecule type" value="Genomic_DNA"/>
</dbReference>
<evidence type="ECO:0000256" key="5">
    <source>
        <dbReference type="HAMAP-Rule" id="MF_00014"/>
    </source>
</evidence>
<name>A0ABV7YGE9_9ACTN</name>
<feature type="domain" description="Ribosome maturation factor RimM PRC barrel" evidence="7">
    <location>
        <begin position="96"/>
        <end position="163"/>
    </location>
</feature>
<dbReference type="InterPro" id="IPR011961">
    <property type="entry name" value="RimM"/>
</dbReference>